<proteinExistence type="predicted"/>
<organism evidence="1 2">
    <name type="scientific">Acinetobacter pseudolwoffii</name>
    <dbReference type="NCBI Taxonomy" id="2053287"/>
    <lineage>
        <taxon>Bacteria</taxon>
        <taxon>Pseudomonadati</taxon>
        <taxon>Pseudomonadota</taxon>
        <taxon>Gammaproteobacteria</taxon>
        <taxon>Moraxellales</taxon>
        <taxon>Moraxellaceae</taxon>
        <taxon>Acinetobacter</taxon>
    </lineage>
</organism>
<dbReference type="OrthoDB" id="6693433at2"/>
<dbReference type="EMBL" id="APRJ01000011">
    <property type="protein sequence ID" value="ENW86443.1"/>
    <property type="molecule type" value="Genomic_DNA"/>
</dbReference>
<gene>
    <name evidence="1" type="ORF">F906_01498</name>
</gene>
<dbReference type="AlphaFoldDB" id="N9KR46"/>
<keyword evidence="2" id="KW-1185">Reference proteome</keyword>
<evidence type="ECO:0008006" key="3">
    <source>
        <dbReference type="Google" id="ProtNLM"/>
    </source>
</evidence>
<comment type="caution">
    <text evidence="1">The sequence shown here is derived from an EMBL/GenBank/DDBJ whole genome shotgun (WGS) entry which is preliminary data.</text>
</comment>
<dbReference type="HOGENOM" id="CLU_2068044_0_0_6"/>
<dbReference type="PATRIC" id="fig|1217709.3.peg.1448"/>
<reference evidence="1 2" key="1">
    <citation type="submission" date="2013-02" db="EMBL/GenBank/DDBJ databases">
        <title>The Genome Sequence of Acinetobacter sp. NIPH 713.</title>
        <authorList>
            <consortium name="The Broad Institute Genome Sequencing Platform"/>
            <consortium name="The Broad Institute Genome Sequencing Center for Infectious Disease"/>
            <person name="Cerqueira G."/>
            <person name="Feldgarden M."/>
            <person name="Courvalin P."/>
            <person name="Perichon B."/>
            <person name="Grillot-Courvalin C."/>
            <person name="Clermont D."/>
            <person name="Rocha E."/>
            <person name="Yoon E.-J."/>
            <person name="Nemec A."/>
            <person name="Walker B."/>
            <person name="Young S.K."/>
            <person name="Zeng Q."/>
            <person name="Gargeya S."/>
            <person name="Fitzgerald M."/>
            <person name="Haas B."/>
            <person name="Abouelleil A."/>
            <person name="Alvarado L."/>
            <person name="Arachchi H.M."/>
            <person name="Berlin A.M."/>
            <person name="Chapman S.B."/>
            <person name="Dewar J."/>
            <person name="Goldberg J."/>
            <person name="Griggs A."/>
            <person name="Gujja S."/>
            <person name="Hansen M."/>
            <person name="Howarth C."/>
            <person name="Imamovic A."/>
            <person name="Larimer J."/>
            <person name="McCowan C."/>
            <person name="Murphy C."/>
            <person name="Neiman D."/>
            <person name="Pearson M."/>
            <person name="Priest M."/>
            <person name="Roberts A."/>
            <person name="Saif S."/>
            <person name="Shea T."/>
            <person name="Sisk P."/>
            <person name="Sykes S."/>
            <person name="Wortman J."/>
            <person name="Nusbaum C."/>
            <person name="Birren B."/>
        </authorList>
    </citation>
    <scope>NUCLEOTIDE SEQUENCE [LARGE SCALE GENOMIC DNA]</scope>
    <source>
        <strain evidence="1 2">NIPH 713</strain>
    </source>
</reference>
<name>N9KR46_9GAMM</name>
<evidence type="ECO:0000313" key="1">
    <source>
        <dbReference type="EMBL" id="ENW86443.1"/>
    </source>
</evidence>
<accession>N9KR46</accession>
<sequence>MSLKINRVFFGGYTPDSQKLEAMGYLIAKLYRPIITVLNGNQGFGQIKGTTKKVGANYSPVPVCVFKRSNRQLLWETTSKADGSYAFRNIAVGLECFVVAFDPNEEYNAVIQDKVIAK</sequence>
<dbReference type="RefSeq" id="WP_005171350.1">
    <property type="nucleotide sequence ID" value="NZ_KB850035.1"/>
</dbReference>
<dbReference type="Proteomes" id="UP000023774">
    <property type="component" value="Unassembled WGS sequence"/>
</dbReference>
<protein>
    <recommendedName>
        <fullName evidence="3">Carboxypeptidase regulatory-like domain-containing protein</fullName>
    </recommendedName>
</protein>
<evidence type="ECO:0000313" key="2">
    <source>
        <dbReference type="Proteomes" id="UP000023774"/>
    </source>
</evidence>